<evidence type="ECO:0008006" key="4">
    <source>
        <dbReference type="Google" id="ProtNLM"/>
    </source>
</evidence>
<dbReference type="EMBL" id="FOWE01000001">
    <property type="protein sequence ID" value="SFN84876.1"/>
    <property type="molecule type" value="Genomic_DNA"/>
</dbReference>
<gene>
    <name evidence="2" type="ORF">SAMN05660359_00240</name>
</gene>
<feature type="region of interest" description="Disordered" evidence="1">
    <location>
        <begin position="94"/>
        <end position="125"/>
    </location>
</feature>
<evidence type="ECO:0000313" key="2">
    <source>
        <dbReference type="EMBL" id="SFN84876.1"/>
    </source>
</evidence>
<keyword evidence="3" id="KW-1185">Reference proteome</keyword>
<reference evidence="3" key="1">
    <citation type="submission" date="2016-10" db="EMBL/GenBank/DDBJ databases">
        <authorList>
            <person name="Varghese N."/>
            <person name="Submissions S."/>
        </authorList>
    </citation>
    <scope>NUCLEOTIDE SEQUENCE [LARGE SCALE GENOMIC DNA]</scope>
    <source>
        <strain evidence="3">DSM 43161</strain>
    </source>
</reference>
<evidence type="ECO:0000256" key="1">
    <source>
        <dbReference type="SAM" id="MobiDB-lite"/>
    </source>
</evidence>
<dbReference type="RefSeq" id="WP_075011694.1">
    <property type="nucleotide sequence ID" value="NZ_FOWE01000001.1"/>
</dbReference>
<proteinExistence type="predicted"/>
<accession>A0A1I5CD76</accession>
<dbReference type="Proteomes" id="UP000183642">
    <property type="component" value="Unassembled WGS sequence"/>
</dbReference>
<name>A0A1I5CD76_9ACTN</name>
<sequence length="125" mass="13540">MALTILHLRWDVSGDEAYDALGRALPEDDRRPPECLSRRHVRHPRAVMVYEVWDDARAAGSELDRVRAELGAGPDAPQRVAFSVPEYFAAGFGQRPRAARPADAGTPAVPAPREPEAAPAPAPVP</sequence>
<protein>
    <recommendedName>
        <fullName evidence="4">Antibiotic biosynthesis monooxygenase</fullName>
    </recommendedName>
</protein>
<evidence type="ECO:0000313" key="3">
    <source>
        <dbReference type="Proteomes" id="UP000183642"/>
    </source>
</evidence>
<dbReference type="AlphaFoldDB" id="A0A1I5CD76"/>
<dbReference type="OrthoDB" id="1550900at2"/>
<organism evidence="2 3">
    <name type="scientific">Geodermatophilus obscurus</name>
    <dbReference type="NCBI Taxonomy" id="1861"/>
    <lineage>
        <taxon>Bacteria</taxon>
        <taxon>Bacillati</taxon>
        <taxon>Actinomycetota</taxon>
        <taxon>Actinomycetes</taxon>
        <taxon>Geodermatophilales</taxon>
        <taxon>Geodermatophilaceae</taxon>
        <taxon>Geodermatophilus</taxon>
    </lineage>
</organism>